<evidence type="ECO:0000313" key="2">
    <source>
        <dbReference type="Proteomes" id="UP000247409"/>
    </source>
</evidence>
<sequence length="132" mass="14332">MSTRTLQRVAADSAMHTVPSAVLALSSHASNQPPTAGEGVVRSNGDIVHSDIDAIGERQLPPNSVMIPTESMTRLLKASDRPGVPTGTTVSARALFNRLYQERMRHDSNEMRDDFPIYTAMATPLRTIFAPS</sequence>
<protein>
    <submittedName>
        <fullName evidence="1">Uncharacterized protein</fullName>
    </submittedName>
</protein>
<dbReference type="AlphaFoldDB" id="A0A2V3J4Y8"/>
<organism evidence="1 2">
    <name type="scientific">Gracilariopsis chorda</name>
    <dbReference type="NCBI Taxonomy" id="448386"/>
    <lineage>
        <taxon>Eukaryota</taxon>
        <taxon>Rhodophyta</taxon>
        <taxon>Florideophyceae</taxon>
        <taxon>Rhodymeniophycidae</taxon>
        <taxon>Gracilariales</taxon>
        <taxon>Gracilariaceae</taxon>
        <taxon>Gracilariopsis</taxon>
    </lineage>
</organism>
<comment type="caution">
    <text evidence="1">The sequence shown here is derived from an EMBL/GenBank/DDBJ whole genome shotgun (WGS) entry which is preliminary data.</text>
</comment>
<reference evidence="1 2" key="1">
    <citation type="journal article" date="2018" name="Mol. Biol. Evol.">
        <title>Analysis of the draft genome of the red seaweed Gracilariopsis chorda provides insights into genome size evolution in Rhodophyta.</title>
        <authorList>
            <person name="Lee J."/>
            <person name="Yang E.C."/>
            <person name="Graf L."/>
            <person name="Yang J.H."/>
            <person name="Qiu H."/>
            <person name="Zel Zion U."/>
            <person name="Chan C.X."/>
            <person name="Stephens T.G."/>
            <person name="Weber A.P.M."/>
            <person name="Boo G.H."/>
            <person name="Boo S.M."/>
            <person name="Kim K.M."/>
            <person name="Shin Y."/>
            <person name="Jung M."/>
            <person name="Lee S.J."/>
            <person name="Yim H.S."/>
            <person name="Lee J.H."/>
            <person name="Bhattacharya D."/>
            <person name="Yoon H.S."/>
        </authorList>
    </citation>
    <scope>NUCLEOTIDE SEQUENCE [LARGE SCALE GENOMIC DNA]</scope>
    <source>
        <strain evidence="1 2">SKKU-2015</strain>
        <tissue evidence="1">Whole body</tissue>
    </source>
</reference>
<keyword evidence="2" id="KW-1185">Reference proteome</keyword>
<proteinExistence type="predicted"/>
<evidence type="ECO:0000313" key="1">
    <source>
        <dbReference type="EMBL" id="PXF49459.1"/>
    </source>
</evidence>
<dbReference type="Proteomes" id="UP000247409">
    <property type="component" value="Unassembled WGS sequence"/>
</dbReference>
<accession>A0A2V3J4Y8</accession>
<dbReference type="EMBL" id="NBIV01000005">
    <property type="protein sequence ID" value="PXF49459.1"/>
    <property type="molecule type" value="Genomic_DNA"/>
</dbReference>
<gene>
    <name evidence="1" type="ORF">BWQ96_00775</name>
</gene>
<name>A0A2V3J4Y8_9FLOR</name>